<dbReference type="RefSeq" id="XP_043016180.1">
    <property type="nucleotide sequence ID" value="XM_043147471.1"/>
</dbReference>
<dbReference type="Gene3D" id="3.40.630.30">
    <property type="match status" value="1"/>
</dbReference>
<dbReference type="SUPFAM" id="SSF55729">
    <property type="entry name" value="Acyl-CoA N-acyltransferases (Nat)"/>
    <property type="match status" value="1"/>
</dbReference>
<dbReference type="PROSITE" id="PS51186">
    <property type="entry name" value="GNAT"/>
    <property type="match status" value="1"/>
</dbReference>
<dbReference type="Pfam" id="PF13673">
    <property type="entry name" value="Acetyltransf_10"/>
    <property type="match status" value="1"/>
</dbReference>
<evidence type="ECO:0000313" key="2">
    <source>
        <dbReference type="EMBL" id="KAG7099710.1"/>
    </source>
</evidence>
<sequence length="339" mass="37907">MLEVRQHSLAEDFLSAVFPHLKDEEASANIVLAHAWSLRTTSPGRLVRGDIQAHVGGLQEPSSFWITVWKHSNQKMEGAFLSLVLSCVCGELGNYPVFLWMPRNRPFLLEGGMDAVIKAAATQFISLATPRRVFSVFGERSVVKAFETVWTTLTGFRKVPDPYYHAVLGVCTAESIHILQDDLPAYDTIRLANDDDKDVVALMCKKFSETSHFPLTTERAMIESGLLISRKQLFVYESKGRIVSFCATTRATENVAAVTKVFTLNKSRNQGFAERLVRYATNNALTDGGKTAVVLYVGVENSARKIYDRIGFMGLYQKPNVVFEEALELGFIETEKGHW</sequence>
<reference evidence="2" key="1">
    <citation type="journal article" date="2021" name="Genome Biol. Evol.">
        <title>The assembled and annotated genome of the fairy-ring fungus Marasmius oreades.</title>
        <authorList>
            <person name="Hiltunen M."/>
            <person name="Ament-Velasquez S.L."/>
            <person name="Johannesson H."/>
        </authorList>
    </citation>
    <scope>NUCLEOTIDE SEQUENCE</scope>
    <source>
        <strain evidence="2">03SP1</strain>
    </source>
</reference>
<dbReference type="InterPro" id="IPR016181">
    <property type="entry name" value="Acyl_CoA_acyltransferase"/>
</dbReference>
<evidence type="ECO:0000313" key="3">
    <source>
        <dbReference type="Proteomes" id="UP001049176"/>
    </source>
</evidence>
<keyword evidence="3" id="KW-1185">Reference proteome</keyword>
<accession>A0A9P7V3M4</accession>
<dbReference type="GeneID" id="66070604"/>
<dbReference type="GO" id="GO:0016747">
    <property type="term" value="F:acyltransferase activity, transferring groups other than amino-acyl groups"/>
    <property type="evidence" value="ECO:0007669"/>
    <property type="project" value="InterPro"/>
</dbReference>
<feature type="domain" description="N-acetyltransferase" evidence="1">
    <location>
        <begin position="187"/>
        <end position="330"/>
    </location>
</feature>
<protein>
    <recommendedName>
        <fullName evidence="1">N-acetyltransferase domain-containing protein</fullName>
    </recommendedName>
</protein>
<evidence type="ECO:0000259" key="1">
    <source>
        <dbReference type="PROSITE" id="PS51186"/>
    </source>
</evidence>
<gene>
    <name evidence="2" type="ORF">E1B28_001528</name>
</gene>
<dbReference type="KEGG" id="more:E1B28_001528"/>
<dbReference type="Proteomes" id="UP001049176">
    <property type="component" value="Chromosome 1"/>
</dbReference>
<dbReference type="AlphaFoldDB" id="A0A9P7V3M4"/>
<proteinExistence type="predicted"/>
<organism evidence="2 3">
    <name type="scientific">Marasmius oreades</name>
    <name type="common">fairy-ring Marasmius</name>
    <dbReference type="NCBI Taxonomy" id="181124"/>
    <lineage>
        <taxon>Eukaryota</taxon>
        <taxon>Fungi</taxon>
        <taxon>Dikarya</taxon>
        <taxon>Basidiomycota</taxon>
        <taxon>Agaricomycotina</taxon>
        <taxon>Agaricomycetes</taxon>
        <taxon>Agaricomycetidae</taxon>
        <taxon>Agaricales</taxon>
        <taxon>Marasmiineae</taxon>
        <taxon>Marasmiaceae</taxon>
        <taxon>Marasmius</taxon>
    </lineage>
</organism>
<dbReference type="EMBL" id="CM032181">
    <property type="protein sequence ID" value="KAG7099710.1"/>
    <property type="molecule type" value="Genomic_DNA"/>
</dbReference>
<name>A0A9P7V3M4_9AGAR</name>
<dbReference type="OrthoDB" id="5372118at2759"/>
<dbReference type="InterPro" id="IPR000182">
    <property type="entry name" value="GNAT_dom"/>
</dbReference>
<comment type="caution">
    <text evidence="2">The sequence shown here is derived from an EMBL/GenBank/DDBJ whole genome shotgun (WGS) entry which is preliminary data.</text>
</comment>